<keyword evidence="6" id="KW-0479">Metal-binding</keyword>
<dbReference type="Gene3D" id="3.40.228.10">
    <property type="entry name" value="Dimethylsulfoxide Reductase, domain 2"/>
    <property type="match status" value="1"/>
</dbReference>
<dbReference type="GO" id="GO:0016020">
    <property type="term" value="C:membrane"/>
    <property type="evidence" value="ECO:0007669"/>
    <property type="project" value="TreeGrafter"/>
</dbReference>
<keyword evidence="8" id="KW-0408">Iron</keyword>
<evidence type="ECO:0000259" key="12">
    <source>
        <dbReference type="PROSITE" id="PS51669"/>
    </source>
</evidence>
<dbReference type="InterPro" id="IPR050123">
    <property type="entry name" value="Prok_molybdopt-oxidoreductase"/>
</dbReference>
<dbReference type="PANTHER" id="PTHR43105">
    <property type="entry name" value="RESPIRATORY NITRATE REDUCTASE"/>
    <property type="match status" value="1"/>
</dbReference>
<dbReference type="InterPro" id="IPR009010">
    <property type="entry name" value="Asp_de-COase-like_dom_sf"/>
</dbReference>
<keyword evidence="5" id="KW-0500">Molybdenum</keyword>
<evidence type="ECO:0000256" key="11">
    <source>
        <dbReference type="SAM" id="MobiDB-lite"/>
    </source>
</evidence>
<dbReference type="SMART" id="SM00926">
    <property type="entry name" value="Molybdop_Fe4S4"/>
    <property type="match status" value="1"/>
</dbReference>
<evidence type="ECO:0000256" key="6">
    <source>
        <dbReference type="ARBA" id="ARBA00022723"/>
    </source>
</evidence>
<dbReference type="Gene3D" id="2.40.40.20">
    <property type="match status" value="1"/>
</dbReference>
<evidence type="ECO:0000256" key="7">
    <source>
        <dbReference type="ARBA" id="ARBA00023002"/>
    </source>
</evidence>
<dbReference type="OrthoDB" id="9805142at2"/>
<protein>
    <submittedName>
        <fullName evidence="13">Nitrate reductase</fullName>
        <ecNumber evidence="13">1.7.99.4</ecNumber>
    </submittedName>
</protein>
<dbReference type="InterPro" id="IPR041957">
    <property type="entry name" value="CT_Nitrate-R-NapA-like"/>
</dbReference>
<feature type="domain" description="4Fe-4S Mo/W bis-MGD-type" evidence="12">
    <location>
        <begin position="63"/>
        <end position="119"/>
    </location>
</feature>
<dbReference type="Pfam" id="PF04879">
    <property type="entry name" value="Molybdop_Fe4S4"/>
    <property type="match status" value="1"/>
</dbReference>
<evidence type="ECO:0000256" key="2">
    <source>
        <dbReference type="ARBA" id="ARBA00001966"/>
    </source>
</evidence>
<dbReference type="KEGG" id="rul:UC8_50690"/>
<proteinExistence type="inferred from homology"/>
<evidence type="ECO:0000256" key="10">
    <source>
        <dbReference type="ARBA" id="ARBA00023063"/>
    </source>
</evidence>
<dbReference type="EMBL" id="CP042914">
    <property type="protein sequence ID" value="QEG43026.1"/>
    <property type="molecule type" value="Genomic_DNA"/>
</dbReference>
<dbReference type="AlphaFoldDB" id="A0A5B9R0T5"/>
<dbReference type="Proteomes" id="UP000325286">
    <property type="component" value="Chromosome"/>
</dbReference>
<dbReference type="GO" id="GO:0042128">
    <property type="term" value="P:nitrate assimilation"/>
    <property type="evidence" value="ECO:0007669"/>
    <property type="project" value="UniProtKB-KW"/>
</dbReference>
<evidence type="ECO:0000256" key="3">
    <source>
        <dbReference type="ARBA" id="ARBA00008747"/>
    </source>
</evidence>
<accession>A0A5B9R0T5</accession>
<dbReference type="PROSITE" id="PS00551">
    <property type="entry name" value="MOLYBDOPTERIN_PROK_1"/>
    <property type="match status" value="1"/>
</dbReference>
<dbReference type="InterPro" id="IPR006656">
    <property type="entry name" value="Mopterin_OxRdtase"/>
</dbReference>
<reference evidence="13 14" key="1">
    <citation type="submission" date="2019-08" db="EMBL/GenBank/DDBJ databases">
        <title>Deep-cultivation of Planctomycetes and their phenomic and genomic characterization uncovers novel biology.</title>
        <authorList>
            <person name="Wiegand S."/>
            <person name="Jogler M."/>
            <person name="Boedeker C."/>
            <person name="Pinto D."/>
            <person name="Vollmers J."/>
            <person name="Rivas-Marin E."/>
            <person name="Kohn T."/>
            <person name="Peeters S.H."/>
            <person name="Heuer A."/>
            <person name="Rast P."/>
            <person name="Oberbeckmann S."/>
            <person name="Bunk B."/>
            <person name="Jeske O."/>
            <person name="Meyerdierks A."/>
            <person name="Storesund J.E."/>
            <person name="Kallscheuer N."/>
            <person name="Luecker S."/>
            <person name="Lage O.M."/>
            <person name="Pohl T."/>
            <person name="Merkel B.J."/>
            <person name="Hornburger P."/>
            <person name="Mueller R.-W."/>
            <person name="Bruemmer F."/>
            <person name="Labrenz M."/>
            <person name="Spormann A.M."/>
            <person name="Op den Camp H."/>
            <person name="Overmann J."/>
            <person name="Amann R."/>
            <person name="Jetten M.S.M."/>
            <person name="Mascher T."/>
            <person name="Medema M.H."/>
            <person name="Devos D.P."/>
            <person name="Kaster A.-K."/>
            <person name="Ovreas L."/>
            <person name="Rohde M."/>
            <person name="Galperin M.Y."/>
            <person name="Jogler C."/>
        </authorList>
    </citation>
    <scope>NUCLEOTIDE SEQUENCE [LARGE SCALE GENOMIC DNA]</scope>
    <source>
        <strain evidence="13 14">UC8</strain>
    </source>
</reference>
<dbReference type="InterPro" id="IPR006657">
    <property type="entry name" value="MoPterin_dinucl-bd_dom"/>
</dbReference>
<dbReference type="PROSITE" id="PS51669">
    <property type="entry name" value="4FE4S_MOW_BIS_MGD"/>
    <property type="match status" value="1"/>
</dbReference>
<dbReference type="GO" id="GO:0051539">
    <property type="term" value="F:4 iron, 4 sulfur cluster binding"/>
    <property type="evidence" value="ECO:0007669"/>
    <property type="project" value="UniProtKB-KW"/>
</dbReference>
<dbReference type="Gene3D" id="2.20.25.90">
    <property type="entry name" value="ADC-like domains"/>
    <property type="match status" value="1"/>
</dbReference>
<dbReference type="CDD" id="cd02791">
    <property type="entry name" value="MopB_CT_Nitrate-R-NapA-like"/>
    <property type="match status" value="1"/>
</dbReference>
<feature type="region of interest" description="Disordered" evidence="11">
    <location>
        <begin position="1"/>
        <end position="22"/>
    </location>
</feature>
<gene>
    <name evidence="13" type="primary">narB</name>
    <name evidence="13" type="ORF">UC8_50690</name>
</gene>
<evidence type="ECO:0000256" key="5">
    <source>
        <dbReference type="ARBA" id="ARBA00022505"/>
    </source>
</evidence>
<dbReference type="SUPFAM" id="SSF50692">
    <property type="entry name" value="ADC-like"/>
    <property type="match status" value="1"/>
</dbReference>
<evidence type="ECO:0000256" key="8">
    <source>
        <dbReference type="ARBA" id="ARBA00023004"/>
    </source>
</evidence>
<keyword evidence="10" id="KW-0534">Nitrate assimilation</keyword>
<keyword evidence="7 13" id="KW-0560">Oxidoreductase</keyword>
<dbReference type="Gene3D" id="3.40.50.740">
    <property type="match status" value="1"/>
</dbReference>
<dbReference type="PIRSF" id="PIRSF000144">
    <property type="entry name" value="CbbBc"/>
    <property type="match status" value="1"/>
</dbReference>
<dbReference type="GO" id="GO:0045333">
    <property type="term" value="P:cellular respiration"/>
    <property type="evidence" value="ECO:0007669"/>
    <property type="project" value="UniProtKB-ARBA"/>
</dbReference>
<sequence>MSETPVSPETVRHDPPHAAAAPAAKRFALPQWLQARDGAMTRELLLRPGQHGLGMTPDSMQPDATTTAVCGYCSTGCGLRVHMKDGEAVGLTPETKYPVNMGMACPKGWEALRVLESSDRATVPLLRGLDGQTREVSWDRALQFFTSRFKGIQKTHGKDSVAFLSTGQIACEEMAFLGALAKFGMGMLHGDGNTRQCMATAVTAYKESFGFDAPPYTYEDFEASDCLVFVGSNLCVGHPILWERVLRNRNQPQIIVLDPRRTETAMAATQHLQLLPKSDLALLYAITQHIIVAGLVDQQFVAEHTSGYEQLRQHVAAFTPDAVADQTGISAAEIRRAAETIGRAGAASLWWTMGVNQSYEGTRTAQAIINIALLTGNIGRPGTGANSVTGQCNAMGSRLWSNTTNLFGHHRFEDPQHRQKIADCLNIDPQLIPQQNGWSYDRIMEGVRKGEIRGLWVVATNPAHSWIEQGDARELLDRLDFLVVQDMYHSTETARHADLLLPAAGWGEKEGTFINSERRYMLHKRVKKAPGQALADFQIFRAIAHYWGVGEMFSQWTDPQAVFRIMQAASAGTWCDITGIEDFQHIDRQRGIQWPWSADSAADGPPATQRRLFADGHFAHPDGRARLIVDDLTPLPERPDEYFPFFLLTGRGTVSQWHTQTRTSKSPVLRKLYPQQPYVEIHPYDAGRLNIQHGDQVAVASRRGRVTVTAFVTPTVARGQAFMPMHYEVTNQLTLRHFDPYSKQPSYKDCAVSLQPAAAESCET</sequence>
<evidence type="ECO:0000256" key="1">
    <source>
        <dbReference type="ARBA" id="ARBA00001942"/>
    </source>
</evidence>
<dbReference type="InterPro" id="IPR006655">
    <property type="entry name" value="Mopterin_OxRdtase_prok_CS"/>
</dbReference>
<evidence type="ECO:0000313" key="13">
    <source>
        <dbReference type="EMBL" id="QEG43026.1"/>
    </source>
</evidence>
<dbReference type="GO" id="GO:0043546">
    <property type="term" value="F:molybdopterin cofactor binding"/>
    <property type="evidence" value="ECO:0007669"/>
    <property type="project" value="InterPro"/>
</dbReference>
<organism evidence="13 14">
    <name type="scientific">Roseimaritima ulvae</name>
    <dbReference type="NCBI Taxonomy" id="980254"/>
    <lineage>
        <taxon>Bacteria</taxon>
        <taxon>Pseudomonadati</taxon>
        <taxon>Planctomycetota</taxon>
        <taxon>Planctomycetia</taxon>
        <taxon>Pirellulales</taxon>
        <taxon>Pirellulaceae</taxon>
        <taxon>Roseimaritima</taxon>
    </lineage>
</organism>
<dbReference type="CDD" id="cd02754">
    <property type="entry name" value="MopB_Nitrate-R-NapA-like"/>
    <property type="match status" value="1"/>
</dbReference>
<comment type="cofactor">
    <cofactor evidence="1">
        <name>Mo-bis(molybdopterin guanine dinucleotide)</name>
        <dbReference type="ChEBI" id="CHEBI:60539"/>
    </cofactor>
</comment>
<comment type="similarity">
    <text evidence="3">Belongs to the prokaryotic molybdopterin-containing oxidoreductase family. NasA/NapA/NarB subfamily.</text>
</comment>
<keyword evidence="9" id="KW-0411">Iron-sulfur</keyword>
<dbReference type="Pfam" id="PF00384">
    <property type="entry name" value="Molybdopterin"/>
    <property type="match status" value="1"/>
</dbReference>
<dbReference type="InterPro" id="IPR006963">
    <property type="entry name" value="Mopterin_OxRdtase_4Fe-4S_dom"/>
</dbReference>
<evidence type="ECO:0000313" key="14">
    <source>
        <dbReference type="Proteomes" id="UP000325286"/>
    </source>
</evidence>
<evidence type="ECO:0000256" key="4">
    <source>
        <dbReference type="ARBA" id="ARBA00022485"/>
    </source>
</evidence>
<dbReference type="GO" id="GO:0046872">
    <property type="term" value="F:metal ion binding"/>
    <property type="evidence" value="ECO:0007669"/>
    <property type="project" value="UniProtKB-KW"/>
</dbReference>
<dbReference type="PROSITE" id="PS00932">
    <property type="entry name" value="MOLYBDOPTERIN_PROK_3"/>
    <property type="match status" value="1"/>
</dbReference>
<keyword evidence="4" id="KW-0004">4Fe-4S</keyword>
<comment type="cofactor">
    <cofactor evidence="2">
        <name>[4Fe-4S] cluster</name>
        <dbReference type="ChEBI" id="CHEBI:49883"/>
    </cofactor>
</comment>
<evidence type="ECO:0000256" key="9">
    <source>
        <dbReference type="ARBA" id="ARBA00023014"/>
    </source>
</evidence>
<dbReference type="PANTHER" id="PTHR43105:SF10">
    <property type="entry name" value="NADH-QUINONE OXIDOREDUCTASE SUBUNIT G"/>
    <property type="match status" value="1"/>
</dbReference>
<dbReference type="SUPFAM" id="SSF53706">
    <property type="entry name" value="Formate dehydrogenase/DMSO reductase, domains 1-3"/>
    <property type="match status" value="1"/>
</dbReference>
<name>A0A5B9R0T5_9BACT</name>
<dbReference type="InterPro" id="IPR027467">
    <property type="entry name" value="MopterinOxRdtase_cofactor_BS"/>
</dbReference>
<dbReference type="Pfam" id="PF01568">
    <property type="entry name" value="Molydop_binding"/>
    <property type="match status" value="1"/>
</dbReference>
<dbReference type="EC" id="1.7.99.4" evidence="13"/>
<dbReference type="GO" id="GO:0016491">
    <property type="term" value="F:oxidoreductase activity"/>
    <property type="evidence" value="ECO:0007669"/>
    <property type="project" value="UniProtKB-KW"/>
</dbReference>
<keyword evidence="14" id="KW-1185">Reference proteome</keyword>